<dbReference type="Pfam" id="PF00431">
    <property type="entry name" value="CUB"/>
    <property type="match status" value="2"/>
</dbReference>
<sequence>MTSNSSRLWKFLCTTLFLCALIYDFHAAATEVRDDEDETVHRIRRSPQLFGNNLPNLGQIRPISLNDLNEFRLKMASLANLTKLLEQAVEAEKTARNGLQTFVDTIKQQIVGVRQAVNPDPENFWMESTECGGVMVSQTGKISYKSNDSYKNLERCIWTVRANYRSKIKVAFNFGSLEKHHDYIAVTELIKKSDSFETEWVTKRIQPGQTSIFDGPVIFISFVSDGSINGLGFQLEYEGMGTNTNTKTIYQHVHLTNWTGRFDSASLSEHLEHNNVTLDDGATVKVTAVINPSFWNASKLQVSIPENRLDLRPDECTTTNLAILNDFVIKPHGTSSSCCAGTCEISSFETTNRMMIGIFSSSDISDGSQFEINWSTDSTAAETVSNNTCGSTLVGDFGKIQYKLETPYNNNERCLWVIQPETAGAAEAKLQLLKDGFEYKYDFLTLTSVNANDNGSSSIQTQYLYKTGDPVRVTSSLLLVEFYSDSATFGPPKGFELIWEFTSTADAPVSTETRYTSEESGSMQLSCSNDNLNLNLFNPHYLDESPLIMSTDDATSASDKISIFGSTRGSFTRLEKSTDGTYQSDDGIIIVVMDCRLINTDLSASVNWKRGNKPQTDESSGDQTFAKSVDVCGELLIGDAGRISYKLGKEYELNERCTWVIKAKSKSTITVQLMADGFESCCDGIQIYNVNGSGTIGAEGTAISREHRFQTFEGPVLFVMFYSDLSIKGTGFTVEFQTKGDKVDDTLTVKHSLVPLTKVPTSEEPFGPHLLQGTENTLSINALVLPQISEVIPSSTLNVRMENINVGECNQDSVALLEITTKTEYKLVKRYPNEELCPLGSIPGLSTAVGPSEEEFLVNGALIVIMKIKEGGESNKTLSITFH</sequence>
<evidence type="ECO:0000313" key="6">
    <source>
        <dbReference type="EMBL" id="CAL8074579.1"/>
    </source>
</evidence>
<feature type="domain" description="CUB" evidence="5">
    <location>
        <begin position="389"/>
        <end position="502"/>
    </location>
</feature>
<evidence type="ECO:0000259" key="5">
    <source>
        <dbReference type="PROSITE" id="PS01180"/>
    </source>
</evidence>
<proteinExistence type="predicted"/>
<dbReference type="PANTHER" id="PTHR24251">
    <property type="entry name" value="OVOCHYMASE-RELATED"/>
    <property type="match status" value="1"/>
</dbReference>
<dbReference type="InterPro" id="IPR035914">
    <property type="entry name" value="Sperma_CUB_dom_sf"/>
</dbReference>
<dbReference type="SMART" id="SM00042">
    <property type="entry name" value="CUB"/>
    <property type="match status" value="3"/>
</dbReference>
<dbReference type="PANTHER" id="PTHR24251:SF30">
    <property type="entry name" value="MEMBRANE FRIZZLED-RELATED PROTEIN"/>
    <property type="match status" value="1"/>
</dbReference>
<protein>
    <recommendedName>
        <fullName evidence="5">CUB domain-containing protein</fullName>
    </recommendedName>
</protein>
<dbReference type="EMBL" id="CAXLJM020000007">
    <property type="protein sequence ID" value="CAL8074579.1"/>
    <property type="molecule type" value="Genomic_DNA"/>
</dbReference>
<dbReference type="PROSITE" id="PS01180">
    <property type="entry name" value="CUB"/>
    <property type="match status" value="3"/>
</dbReference>
<feature type="domain" description="CUB" evidence="5">
    <location>
        <begin position="131"/>
        <end position="240"/>
    </location>
</feature>
<evidence type="ECO:0000256" key="3">
    <source>
        <dbReference type="PROSITE-ProRule" id="PRU00059"/>
    </source>
</evidence>
<dbReference type="CDD" id="cd00041">
    <property type="entry name" value="CUB"/>
    <property type="match status" value="1"/>
</dbReference>
<dbReference type="Gene3D" id="2.60.120.290">
    <property type="entry name" value="Spermadhesin, CUB domain"/>
    <property type="match status" value="3"/>
</dbReference>
<feature type="domain" description="CUB" evidence="5">
    <location>
        <begin position="632"/>
        <end position="739"/>
    </location>
</feature>
<comment type="caution">
    <text evidence="3">Lacks conserved residue(s) required for the propagation of feature annotation.</text>
</comment>
<name>A0ABP1PUZ3_9HEXA</name>
<gene>
    <name evidence="6" type="ORF">ODALV1_LOCUS2933</name>
</gene>
<evidence type="ECO:0000256" key="1">
    <source>
        <dbReference type="ARBA" id="ARBA00022737"/>
    </source>
</evidence>
<evidence type="ECO:0000313" key="7">
    <source>
        <dbReference type="Proteomes" id="UP001642540"/>
    </source>
</evidence>
<evidence type="ECO:0000256" key="4">
    <source>
        <dbReference type="SAM" id="SignalP"/>
    </source>
</evidence>
<feature type="signal peptide" evidence="4">
    <location>
        <begin position="1"/>
        <end position="27"/>
    </location>
</feature>
<accession>A0ABP1PUZ3</accession>
<keyword evidence="1" id="KW-0677">Repeat</keyword>
<reference evidence="6 7" key="1">
    <citation type="submission" date="2024-08" db="EMBL/GenBank/DDBJ databases">
        <authorList>
            <person name="Cucini C."/>
            <person name="Frati F."/>
        </authorList>
    </citation>
    <scope>NUCLEOTIDE SEQUENCE [LARGE SCALE GENOMIC DNA]</scope>
</reference>
<comment type="caution">
    <text evidence="6">The sequence shown here is derived from an EMBL/GenBank/DDBJ whole genome shotgun (WGS) entry which is preliminary data.</text>
</comment>
<dbReference type="InterPro" id="IPR000859">
    <property type="entry name" value="CUB_dom"/>
</dbReference>
<keyword evidence="2" id="KW-1015">Disulfide bond</keyword>
<keyword evidence="7" id="KW-1185">Reference proteome</keyword>
<keyword evidence="4" id="KW-0732">Signal</keyword>
<organism evidence="6 7">
    <name type="scientific">Orchesella dallaii</name>
    <dbReference type="NCBI Taxonomy" id="48710"/>
    <lineage>
        <taxon>Eukaryota</taxon>
        <taxon>Metazoa</taxon>
        <taxon>Ecdysozoa</taxon>
        <taxon>Arthropoda</taxon>
        <taxon>Hexapoda</taxon>
        <taxon>Collembola</taxon>
        <taxon>Entomobryomorpha</taxon>
        <taxon>Entomobryoidea</taxon>
        <taxon>Orchesellidae</taxon>
        <taxon>Orchesellinae</taxon>
        <taxon>Orchesella</taxon>
    </lineage>
</organism>
<feature type="chain" id="PRO_5046965379" description="CUB domain-containing protein" evidence="4">
    <location>
        <begin position="28"/>
        <end position="883"/>
    </location>
</feature>
<evidence type="ECO:0000256" key="2">
    <source>
        <dbReference type="ARBA" id="ARBA00023157"/>
    </source>
</evidence>
<dbReference type="Proteomes" id="UP001642540">
    <property type="component" value="Unassembled WGS sequence"/>
</dbReference>
<dbReference type="SUPFAM" id="SSF49854">
    <property type="entry name" value="Spermadhesin, CUB domain"/>
    <property type="match status" value="3"/>
</dbReference>